<accession>A0AAV6WKB0</accession>
<dbReference type="EMBL" id="WHWC01000013">
    <property type="protein sequence ID" value="KAG8371159.1"/>
    <property type="molecule type" value="Genomic_DNA"/>
</dbReference>
<feature type="domain" description="Retrotransposon Copia-like N-terminal" evidence="2">
    <location>
        <begin position="31"/>
        <end position="78"/>
    </location>
</feature>
<evidence type="ECO:0000256" key="1">
    <source>
        <dbReference type="SAM" id="MobiDB-lite"/>
    </source>
</evidence>
<dbReference type="Proteomes" id="UP000826271">
    <property type="component" value="Unassembled WGS sequence"/>
</dbReference>
<keyword evidence="4" id="KW-1185">Reference proteome</keyword>
<dbReference type="PANTHER" id="PTHR37610:SF81">
    <property type="entry name" value="RETROTRANSPOSON COPIA-LIKE N-TERMINAL DOMAIN-CONTAINING PROTEIN"/>
    <property type="match status" value="1"/>
</dbReference>
<proteinExistence type="predicted"/>
<comment type="caution">
    <text evidence="3">The sequence shown here is derived from an EMBL/GenBank/DDBJ whole genome shotgun (WGS) entry which is preliminary data.</text>
</comment>
<feature type="region of interest" description="Disordered" evidence="1">
    <location>
        <begin position="1"/>
        <end position="23"/>
    </location>
</feature>
<name>A0AAV6WKB0_9LAMI</name>
<evidence type="ECO:0000313" key="4">
    <source>
        <dbReference type="Proteomes" id="UP000826271"/>
    </source>
</evidence>
<evidence type="ECO:0000313" key="3">
    <source>
        <dbReference type="EMBL" id="KAG8371159.1"/>
    </source>
</evidence>
<dbReference type="Pfam" id="PF14244">
    <property type="entry name" value="Retrotran_gag_3"/>
    <property type="match status" value="1"/>
</dbReference>
<evidence type="ECO:0000259" key="2">
    <source>
        <dbReference type="Pfam" id="PF14244"/>
    </source>
</evidence>
<reference evidence="3" key="1">
    <citation type="submission" date="2019-10" db="EMBL/GenBank/DDBJ databases">
        <authorList>
            <person name="Zhang R."/>
            <person name="Pan Y."/>
            <person name="Wang J."/>
            <person name="Ma R."/>
            <person name="Yu S."/>
        </authorList>
    </citation>
    <scope>NUCLEOTIDE SEQUENCE</scope>
    <source>
        <strain evidence="3">LA-IB0</strain>
        <tissue evidence="3">Leaf</tissue>
    </source>
</reference>
<organism evidence="3 4">
    <name type="scientific">Buddleja alternifolia</name>
    <dbReference type="NCBI Taxonomy" id="168488"/>
    <lineage>
        <taxon>Eukaryota</taxon>
        <taxon>Viridiplantae</taxon>
        <taxon>Streptophyta</taxon>
        <taxon>Embryophyta</taxon>
        <taxon>Tracheophyta</taxon>
        <taxon>Spermatophyta</taxon>
        <taxon>Magnoliopsida</taxon>
        <taxon>eudicotyledons</taxon>
        <taxon>Gunneridae</taxon>
        <taxon>Pentapetalae</taxon>
        <taxon>asterids</taxon>
        <taxon>lamiids</taxon>
        <taxon>Lamiales</taxon>
        <taxon>Scrophulariaceae</taxon>
        <taxon>Buddlejeae</taxon>
        <taxon>Buddleja</taxon>
    </lineage>
</organism>
<dbReference type="AlphaFoldDB" id="A0AAV6WKB0"/>
<dbReference type="PANTHER" id="PTHR37610">
    <property type="entry name" value="CCHC-TYPE DOMAIN-CONTAINING PROTEIN"/>
    <property type="match status" value="1"/>
</dbReference>
<dbReference type="InterPro" id="IPR029472">
    <property type="entry name" value="Copia-like_N"/>
</dbReference>
<sequence>MAETNPPRPTDLSPAHSPASKYDVSSPFCLHHSDNLGCILVSQPLEDDNYPTWSRAMRMTLEAKHKLGFIDGSIPQPEE</sequence>
<protein>
    <recommendedName>
        <fullName evidence="2">Retrotransposon Copia-like N-terminal domain-containing protein</fullName>
    </recommendedName>
</protein>
<gene>
    <name evidence="3" type="ORF">BUALT_Bualt13G0057700</name>
</gene>